<sequence>MRQGPRGPGTDLPGDSRLETRSDEQLALIFEGLTARLRSGERVSLEQAVAQFPDYSDDLRELWTTLLLTEDLANDLASVETVCEEPPFVRSELPKRIGDYELGREIGRGGMGVVFEARQVSLNRPVALKMILRGEFATPAERARFRAEAESAARLEHPHIVAVYEVGEHQDQPYFSMQLVPGATLARRIADGPLPPREAAELMLPVCRAVAHAHHRGILHRDLKPSNILIDAGNRPLVTDFGLAKRLVAADERATSPAGPITRSGDLLGTPGYMAPEQAAGNRGEVSRATDVYALGAILYATMTGRPPFQAASPVDTLMLVLEQDPPLPRVVNQSADPDLELIALKALQKPADLRYATADAMADDLQAYLNHEAISARSSHFSQILSRAFRPTHHVAVLEHWGLLWMWHATVVFVLCILTNVLQVRGVEARWPYASLWTVGLGTWALIFWNLRRRSGPVTFVERQIAHIWAASMAASTMLFAVEMLLGLPVLKLSPVLALIAGSVFIAKAGILTGEFYFPAALLFAASVPMALWPKYGLTIFGFVSWLTFFFPGWKFHRQKRRR</sequence>
<keyword evidence="2 5" id="KW-0547">Nucleotide-binding</keyword>
<dbReference type="InterPro" id="IPR000719">
    <property type="entry name" value="Prot_kinase_dom"/>
</dbReference>
<dbReference type="PANTHER" id="PTHR43289:SF6">
    <property type="entry name" value="SERINE_THREONINE-PROTEIN KINASE NEKL-3"/>
    <property type="match status" value="1"/>
</dbReference>
<dbReference type="Gene3D" id="3.30.200.20">
    <property type="entry name" value="Phosphorylase Kinase, domain 1"/>
    <property type="match status" value="1"/>
</dbReference>
<dbReference type="PROSITE" id="PS00108">
    <property type="entry name" value="PROTEIN_KINASE_ST"/>
    <property type="match status" value="1"/>
</dbReference>
<feature type="transmembrane region" description="Helical" evidence="6">
    <location>
        <begin position="465"/>
        <end position="487"/>
    </location>
</feature>
<proteinExistence type="predicted"/>
<organism evidence="8 9">
    <name type="scientific">Caulifigura coniformis</name>
    <dbReference type="NCBI Taxonomy" id="2527983"/>
    <lineage>
        <taxon>Bacteria</taxon>
        <taxon>Pseudomonadati</taxon>
        <taxon>Planctomycetota</taxon>
        <taxon>Planctomycetia</taxon>
        <taxon>Planctomycetales</taxon>
        <taxon>Planctomycetaceae</taxon>
        <taxon>Caulifigura</taxon>
    </lineage>
</organism>
<evidence type="ECO:0000256" key="6">
    <source>
        <dbReference type="SAM" id="Phobius"/>
    </source>
</evidence>
<dbReference type="SMART" id="SM00220">
    <property type="entry name" value="S_TKc"/>
    <property type="match status" value="1"/>
</dbReference>
<evidence type="ECO:0000313" key="9">
    <source>
        <dbReference type="Proteomes" id="UP000315700"/>
    </source>
</evidence>
<evidence type="ECO:0000313" key="8">
    <source>
        <dbReference type="EMBL" id="QDT56536.1"/>
    </source>
</evidence>
<dbReference type="GO" id="GO:0004674">
    <property type="term" value="F:protein serine/threonine kinase activity"/>
    <property type="evidence" value="ECO:0007669"/>
    <property type="project" value="UniProtKB-EC"/>
</dbReference>
<name>A0A517SK96_9PLAN</name>
<feature type="domain" description="Protein kinase" evidence="7">
    <location>
        <begin position="100"/>
        <end position="370"/>
    </location>
</feature>
<feature type="transmembrane region" description="Helical" evidence="6">
    <location>
        <begin position="402"/>
        <end position="423"/>
    </location>
</feature>
<dbReference type="InParanoid" id="A0A517SK96"/>
<protein>
    <submittedName>
        <fullName evidence="8">Serine/threonine-protein kinase PrkC</fullName>
        <ecNumber evidence="8">2.7.11.1</ecNumber>
    </submittedName>
</protein>
<dbReference type="Pfam" id="PF00069">
    <property type="entry name" value="Pkinase"/>
    <property type="match status" value="1"/>
</dbReference>
<feature type="transmembrane region" description="Helical" evidence="6">
    <location>
        <begin position="499"/>
        <end position="525"/>
    </location>
</feature>
<dbReference type="SUPFAM" id="SSF56112">
    <property type="entry name" value="Protein kinase-like (PK-like)"/>
    <property type="match status" value="1"/>
</dbReference>
<dbReference type="InterPro" id="IPR011009">
    <property type="entry name" value="Kinase-like_dom_sf"/>
</dbReference>
<keyword evidence="3 8" id="KW-0418">Kinase</keyword>
<keyword evidence="6" id="KW-1133">Transmembrane helix</keyword>
<dbReference type="InterPro" id="IPR008271">
    <property type="entry name" value="Ser/Thr_kinase_AS"/>
</dbReference>
<keyword evidence="1 8" id="KW-0808">Transferase</keyword>
<dbReference type="KEGG" id="ccos:Pan44_45920"/>
<evidence type="ECO:0000256" key="5">
    <source>
        <dbReference type="PROSITE-ProRule" id="PRU10141"/>
    </source>
</evidence>
<dbReference type="PROSITE" id="PS00107">
    <property type="entry name" value="PROTEIN_KINASE_ATP"/>
    <property type="match status" value="1"/>
</dbReference>
<dbReference type="Proteomes" id="UP000315700">
    <property type="component" value="Chromosome"/>
</dbReference>
<feature type="transmembrane region" description="Helical" evidence="6">
    <location>
        <begin position="537"/>
        <end position="555"/>
    </location>
</feature>
<dbReference type="GO" id="GO:0005524">
    <property type="term" value="F:ATP binding"/>
    <property type="evidence" value="ECO:0007669"/>
    <property type="project" value="UniProtKB-UniRule"/>
</dbReference>
<keyword evidence="6" id="KW-0812">Transmembrane</keyword>
<dbReference type="PANTHER" id="PTHR43289">
    <property type="entry name" value="MITOGEN-ACTIVATED PROTEIN KINASE KINASE KINASE 20-RELATED"/>
    <property type="match status" value="1"/>
</dbReference>
<evidence type="ECO:0000259" key="7">
    <source>
        <dbReference type="PROSITE" id="PS50011"/>
    </source>
</evidence>
<dbReference type="Gene3D" id="1.10.510.10">
    <property type="entry name" value="Transferase(Phosphotransferase) domain 1"/>
    <property type="match status" value="1"/>
</dbReference>
<keyword evidence="6" id="KW-0472">Membrane</keyword>
<dbReference type="AlphaFoldDB" id="A0A517SK96"/>
<dbReference type="EC" id="2.7.11.1" evidence="8"/>
<keyword evidence="9" id="KW-1185">Reference proteome</keyword>
<dbReference type="InterPro" id="IPR017441">
    <property type="entry name" value="Protein_kinase_ATP_BS"/>
</dbReference>
<reference evidence="8 9" key="1">
    <citation type="submission" date="2019-02" db="EMBL/GenBank/DDBJ databases">
        <title>Deep-cultivation of Planctomycetes and their phenomic and genomic characterization uncovers novel biology.</title>
        <authorList>
            <person name="Wiegand S."/>
            <person name="Jogler M."/>
            <person name="Boedeker C."/>
            <person name="Pinto D."/>
            <person name="Vollmers J."/>
            <person name="Rivas-Marin E."/>
            <person name="Kohn T."/>
            <person name="Peeters S.H."/>
            <person name="Heuer A."/>
            <person name="Rast P."/>
            <person name="Oberbeckmann S."/>
            <person name="Bunk B."/>
            <person name="Jeske O."/>
            <person name="Meyerdierks A."/>
            <person name="Storesund J.E."/>
            <person name="Kallscheuer N."/>
            <person name="Luecker S."/>
            <person name="Lage O.M."/>
            <person name="Pohl T."/>
            <person name="Merkel B.J."/>
            <person name="Hornburger P."/>
            <person name="Mueller R.-W."/>
            <person name="Bruemmer F."/>
            <person name="Labrenz M."/>
            <person name="Spormann A.M."/>
            <person name="Op den Camp H."/>
            <person name="Overmann J."/>
            <person name="Amann R."/>
            <person name="Jetten M.S.M."/>
            <person name="Mascher T."/>
            <person name="Medema M.H."/>
            <person name="Devos D.P."/>
            <person name="Kaster A.-K."/>
            <person name="Ovreas L."/>
            <person name="Rohde M."/>
            <person name="Galperin M.Y."/>
            <person name="Jogler C."/>
        </authorList>
    </citation>
    <scope>NUCLEOTIDE SEQUENCE [LARGE SCALE GENOMIC DNA]</scope>
    <source>
        <strain evidence="8 9">Pan44</strain>
    </source>
</reference>
<gene>
    <name evidence="8" type="primary">prkC_11</name>
    <name evidence="8" type="ORF">Pan44_45920</name>
</gene>
<evidence type="ECO:0000256" key="4">
    <source>
        <dbReference type="ARBA" id="ARBA00022840"/>
    </source>
</evidence>
<dbReference type="CDD" id="cd14014">
    <property type="entry name" value="STKc_PknB_like"/>
    <property type="match status" value="1"/>
</dbReference>
<feature type="transmembrane region" description="Helical" evidence="6">
    <location>
        <begin position="435"/>
        <end position="453"/>
    </location>
</feature>
<evidence type="ECO:0000256" key="3">
    <source>
        <dbReference type="ARBA" id="ARBA00022777"/>
    </source>
</evidence>
<dbReference type="PROSITE" id="PS50011">
    <property type="entry name" value="PROTEIN_KINASE_DOM"/>
    <property type="match status" value="1"/>
</dbReference>
<dbReference type="EMBL" id="CP036271">
    <property type="protein sequence ID" value="QDT56536.1"/>
    <property type="molecule type" value="Genomic_DNA"/>
</dbReference>
<feature type="binding site" evidence="5">
    <location>
        <position position="129"/>
    </location>
    <ligand>
        <name>ATP</name>
        <dbReference type="ChEBI" id="CHEBI:30616"/>
    </ligand>
</feature>
<keyword evidence="4 5" id="KW-0067">ATP-binding</keyword>
<evidence type="ECO:0000256" key="2">
    <source>
        <dbReference type="ARBA" id="ARBA00022741"/>
    </source>
</evidence>
<accession>A0A517SK96</accession>
<evidence type="ECO:0000256" key="1">
    <source>
        <dbReference type="ARBA" id="ARBA00022679"/>
    </source>
</evidence>